<feature type="domain" description="PTS EIIA type-4" evidence="7">
    <location>
        <begin position="577"/>
        <end position="709"/>
    </location>
</feature>
<dbReference type="Pfam" id="PF00158">
    <property type="entry name" value="Sigma54_activat"/>
    <property type="match status" value="1"/>
</dbReference>
<dbReference type="PROSITE" id="PS51096">
    <property type="entry name" value="PTS_EIIA_TYPE_4"/>
    <property type="match status" value="1"/>
</dbReference>
<feature type="domain" description="PRD" evidence="8">
    <location>
        <begin position="836"/>
        <end position="938"/>
    </location>
</feature>
<evidence type="ECO:0000256" key="5">
    <source>
        <dbReference type="ARBA" id="ARBA00023125"/>
    </source>
</evidence>
<dbReference type="HOGENOM" id="CLU_014204_1_1_9"/>
<protein>
    <submittedName>
        <fullName evidence="9">Putative transcriptional regulator</fullName>
    </submittedName>
</protein>
<dbReference type="SUPFAM" id="SSF52540">
    <property type="entry name" value="P-loop containing nucleoside triphosphate hydrolases"/>
    <property type="match status" value="1"/>
</dbReference>
<dbReference type="InterPro" id="IPR025943">
    <property type="entry name" value="Sigma_54_int_dom_ATP-bd_2"/>
</dbReference>
<dbReference type="CDD" id="cd00006">
    <property type="entry name" value="PTS_IIA_man"/>
    <property type="match status" value="1"/>
</dbReference>
<dbReference type="GO" id="GO:0016301">
    <property type="term" value="F:kinase activity"/>
    <property type="evidence" value="ECO:0007669"/>
    <property type="project" value="UniProtKB-KW"/>
</dbReference>
<dbReference type="InterPro" id="IPR003593">
    <property type="entry name" value="AAA+_ATPase"/>
</dbReference>
<dbReference type="GO" id="GO:0006355">
    <property type="term" value="P:regulation of DNA-templated transcription"/>
    <property type="evidence" value="ECO:0007669"/>
    <property type="project" value="InterPro"/>
</dbReference>
<dbReference type="InterPro" id="IPR002078">
    <property type="entry name" value="Sigma_54_int"/>
</dbReference>
<keyword evidence="5" id="KW-0238">DNA-binding</keyword>
<dbReference type="PROSITE" id="PS00676">
    <property type="entry name" value="SIGMA54_INTERACT_2"/>
    <property type="match status" value="1"/>
</dbReference>
<dbReference type="InterPro" id="IPR036634">
    <property type="entry name" value="PRD_sf"/>
</dbReference>
<dbReference type="PANTHER" id="PTHR32071">
    <property type="entry name" value="TRANSCRIPTIONAL REGULATORY PROTEIN"/>
    <property type="match status" value="1"/>
</dbReference>
<dbReference type="GO" id="GO:0005524">
    <property type="term" value="F:ATP binding"/>
    <property type="evidence" value="ECO:0007669"/>
    <property type="project" value="UniProtKB-KW"/>
</dbReference>
<dbReference type="GO" id="GO:0003677">
    <property type="term" value="F:DNA binding"/>
    <property type="evidence" value="ECO:0007669"/>
    <property type="project" value="UniProtKB-KW"/>
</dbReference>
<keyword evidence="2" id="KW-0547">Nucleotide-binding</keyword>
<dbReference type="Gene3D" id="1.10.10.10">
    <property type="entry name" value="Winged helix-like DNA-binding domain superfamily/Winged helix DNA-binding domain"/>
    <property type="match status" value="1"/>
</dbReference>
<evidence type="ECO:0000256" key="2">
    <source>
        <dbReference type="ARBA" id="ARBA00022741"/>
    </source>
</evidence>
<organism evidence="9 10">
    <name type="scientific">Listeria monocytogenes serotype 4a (strain M7)</name>
    <dbReference type="NCBI Taxonomy" id="1030009"/>
    <lineage>
        <taxon>Bacteria</taxon>
        <taxon>Bacillati</taxon>
        <taxon>Bacillota</taxon>
        <taxon>Bacilli</taxon>
        <taxon>Bacillales</taxon>
        <taxon>Listeriaceae</taxon>
        <taxon>Listeria</taxon>
    </lineage>
</organism>
<dbReference type="EMBL" id="CP002816">
    <property type="protein sequence ID" value="AEH91816.1"/>
    <property type="molecule type" value="Genomic_DNA"/>
</dbReference>
<dbReference type="AlphaFoldDB" id="A0A0E0UTY8"/>
<name>A0A0E0UTY8_LISMM</name>
<dbReference type="InterPro" id="IPR027417">
    <property type="entry name" value="P-loop_NTPase"/>
</dbReference>
<dbReference type="PANTHER" id="PTHR32071:SF90">
    <property type="entry name" value="TRANSCRIPTIONAL REGULATORY PROTEIN LEVR"/>
    <property type="match status" value="1"/>
</dbReference>
<evidence type="ECO:0000313" key="10">
    <source>
        <dbReference type="Proteomes" id="UP000000486"/>
    </source>
</evidence>
<proteinExistence type="predicted"/>
<evidence type="ECO:0000256" key="1">
    <source>
        <dbReference type="ARBA" id="ARBA00022679"/>
    </source>
</evidence>
<evidence type="ECO:0000259" key="8">
    <source>
        <dbReference type="PROSITE" id="PS51372"/>
    </source>
</evidence>
<accession>A0A0E0UTY8</accession>
<dbReference type="Pfam" id="PF00874">
    <property type="entry name" value="PRD"/>
    <property type="match status" value="2"/>
</dbReference>
<feature type="domain" description="Sigma-54 factor interaction" evidence="6">
    <location>
        <begin position="113"/>
        <end position="347"/>
    </location>
</feature>
<reference evidence="9 10" key="1">
    <citation type="journal article" date="2011" name="J. Bacteriol.">
        <title>Genome sequence of the nonpathogenic Listeria monocytogenes serovar 4a strain M7.</title>
        <authorList>
            <person name="Chen J."/>
            <person name="Xia Y."/>
            <person name="Cheng C."/>
            <person name="Fang C."/>
            <person name="Shan Y."/>
            <person name="Jin G."/>
            <person name="Fang W."/>
        </authorList>
    </citation>
    <scope>NUCLEOTIDE SEQUENCE [LARGE SCALE GENOMIC DNA]</scope>
    <source>
        <strain evidence="9 10">M7</strain>
    </source>
</reference>
<dbReference type="SUPFAM" id="SSF53062">
    <property type="entry name" value="PTS system fructose IIA component-like"/>
    <property type="match status" value="1"/>
</dbReference>
<dbReference type="SUPFAM" id="SSF63520">
    <property type="entry name" value="PTS-regulatory domain, PRD"/>
    <property type="match status" value="2"/>
</dbReference>
<keyword evidence="3" id="KW-0418">Kinase</keyword>
<dbReference type="CDD" id="cd00009">
    <property type="entry name" value="AAA"/>
    <property type="match status" value="1"/>
</dbReference>
<sequence length="938" mass="106512">MKRIDRIYEFILENPSTKTIREQLEKNEGFTASTISETLSILRNNVSMELNELHRQGKIIKIVGRPVLYFPKRAVEDEIGRTLSDNELEFDSCESLLKMLKPSIVERSPFDDLIGVNDSLKTPVEQAKAAVLYPPNGLHTMILGQTGVGKTLFANLMYRFSQHAKRLPADAPFIIFNCADYYNNPQLLMSHIFGHVKGAFTGADNDKGGLVEKAEGGILFLDEIHRLPPEGQEMIFYLMDSGTYNKLGETDRTRKSNVLIIGATTENPESSLLKTFMRRIPIIITLPSLEERTAFERVELLKYLLSSEAHRVNKPIRIEDEAAKALIGNTTYGNIGQLKSNIQLVCAQGFLNSFDKDEEILIDFKTLPINIKDGFFHFSNRRKELQAIAEYLEPYTTIFPEMNNTLITSDEYEPNFNLYKIIEDKASILMDQGVEDDDIKKFIKMDIDIHLNSFYNKFKNTIHNRENILKIVNEEILNFAEGIELRIEHQLGKKLNERFLLAFSLHLTSFIKRIESNKPLKYTNIENVVNDQPEAYELSREIKDDIEATFHIRVPNMEVMYLTLLISSLLKEQENARVAVLVATHGNNTASSMVSVAKKLLGEGLVEGIDMPLDQSPKIVLDKLTERAREMDMGRGLLLLVDMGSLTSFAPVISERTGIPVRSIDMVSTATVIEAVRKSNILDMELDSIYDSLKDFRGYGGYNSDDDTLDSNQKPHAIVTICATGEGTAEKLQLFIENILDTITTDAIKVIPIGLHEMDTKLEQLQEENDILMAVGIQDPKIQIPFIPLERLFGIDGEEQLVSLVKQRNIIVKKGETGRIAKEIIEESLNEFLTYLNPKKTIEILSSFASVLEKKLGYKLDNTFKINLLIHVGCALERMVLNDGLIYREPKNMLETDIFKALEQTNKEVIYKMNLKLTNDELCYLYDILNEIQPEVLS</sequence>
<evidence type="ECO:0000259" key="7">
    <source>
        <dbReference type="PROSITE" id="PS51096"/>
    </source>
</evidence>
<dbReference type="InterPro" id="IPR004701">
    <property type="entry name" value="PTS_EIIA_man-typ"/>
</dbReference>
<dbReference type="GO" id="GO:0009401">
    <property type="term" value="P:phosphoenolpyruvate-dependent sugar phosphotransferase system"/>
    <property type="evidence" value="ECO:0007669"/>
    <property type="project" value="InterPro"/>
</dbReference>
<dbReference type="Gene3D" id="3.40.50.510">
    <property type="entry name" value="Phosphotransferase system, mannose-type IIA component"/>
    <property type="match status" value="1"/>
</dbReference>
<dbReference type="Proteomes" id="UP000000486">
    <property type="component" value="Chromosome"/>
</dbReference>
<dbReference type="InterPro" id="IPR036390">
    <property type="entry name" value="WH_DNA-bd_sf"/>
</dbReference>
<dbReference type="Pfam" id="PF03610">
    <property type="entry name" value="EIIA-man"/>
    <property type="match status" value="1"/>
</dbReference>
<dbReference type="PROSITE" id="PS51372">
    <property type="entry name" value="PRD_2"/>
    <property type="match status" value="2"/>
</dbReference>
<dbReference type="InterPro" id="IPR036662">
    <property type="entry name" value="PTS_EIIA_man-typ_sf"/>
</dbReference>
<evidence type="ECO:0000256" key="4">
    <source>
        <dbReference type="ARBA" id="ARBA00022840"/>
    </source>
</evidence>
<evidence type="ECO:0000259" key="6">
    <source>
        <dbReference type="PROSITE" id="PS50045"/>
    </source>
</evidence>
<keyword evidence="1" id="KW-0808">Transferase</keyword>
<gene>
    <name evidence="9" type="ordered locus">LMM7_0811</name>
</gene>
<dbReference type="PROSITE" id="PS50045">
    <property type="entry name" value="SIGMA54_INTERACT_4"/>
    <property type="match status" value="1"/>
</dbReference>
<dbReference type="Gene3D" id="1.10.1790.10">
    <property type="entry name" value="PRD domain"/>
    <property type="match status" value="2"/>
</dbReference>
<dbReference type="SMART" id="SM00382">
    <property type="entry name" value="AAA"/>
    <property type="match status" value="1"/>
</dbReference>
<dbReference type="InterPro" id="IPR011608">
    <property type="entry name" value="PRD"/>
</dbReference>
<keyword evidence="4" id="KW-0067">ATP-binding</keyword>
<dbReference type="RefSeq" id="WP_003730063.1">
    <property type="nucleotide sequence ID" value="NC_017537.1"/>
</dbReference>
<evidence type="ECO:0000313" key="9">
    <source>
        <dbReference type="EMBL" id="AEH91816.1"/>
    </source>
</evidence>
<dbReference type="InterPro" id="IPR033887">
    <property type="entry name" value="PTS_IIA_man"/>
</dbReference>
<dbReference type="Gene3D" id="3.40.50.300">
    <property type="entry name" value="P-loop containing nucleotide triphosphate hydrolases"/>
    <property type="match status" value="1"/>
</dbReference>
<evidence type="ECO:0000256" key="3">
    <source>
        <dbReference type="ARBA" id="ARBA00022777"/>
    </source>
</evidence>
<dbReference type="InterPro" id="IPR036388">
    <property type="entry name" value="WH-like_DNA-bd_sf"/>
</dbReference>
<dbReference type="GO" id="GO:0016020">
    <property type="term" value="C:membrane"/>
    <property type="evidence" value="ECO:0007669"/>
    <property type="project" value="InterPro"/>
</dbReference>
<dbReference type="KEGG" id="lmq:LMM7_0811"/>
<feature type="domain" description="PRD" evidence="8">
    <location>
        <begin position="471"/>
        <end position="576"/>
    </location>
</feature>
<dbReference type="PATRIC" id="fig|1030009.3.peg.799"/>
<dbReference type="SUPFAM" id="SSF46785">
    <property type="entry name" value="Winged helix' DNA-binding domain"/>
    <property type="match status" value="1"/>
</dbReference>